<dbReference type="GO" id="GO:0030145">
    <property type="term" value="F:manganese ion binding"/>
    <property type="evidence" value="ECO:0007669"/>
    <property type="project" value="TreeGrafter"/>
</dbReference>
<gene>
    <name evidence="5" type="ORF">BU204_17735</name>
</gene>
<dbReference type="Gene3D" id="3.40.800.10">
    <property type="entry name" value="Ureohydrolase domain"/>
    <property type="match status" value="1"/>
</dbReference>
<dbReference type="GO" id="GO:0005829">
    <property type="term" value="C:cytosol"/>
    <property type="evidence" value="ECO:0007669"/>
    <property type="project" value="TreeGrafter"/>
</dbReference>
<dbReference type="SUPFAM" id="SSF52768">
    <property type="entry name" value="Arginase/deacetylase"/>
    <property type="match status" value="1"/>
</dbReference>
<comment type="caution">
    <text evidence="5">The sequence shown here is derived from an EMBL/GenBank/DDBJ whole genome shotgun (WGS) entry which is preliminary data.</text>
</comment>
<reference evidence="5 6" key="1">
    <citation type="submission" date="2016-12" db="EMBL/GenBank/DDBJ databases">
        <title>The draft genome sequence of Actinophytocola sp. 11-183.</title>
        <authorList>
            <person name="Wang W."/>
            <person name="Yuan L."/>
        </authorList>
    </citation>
    <scope>NUCLEOTIDE SEQUENCE [LARGE SCALE GENOMIC DNA]</scope>
    <source>
        <strain evidence="5 6">11-183</strain>
    </source>
</reference>
<dbReference type="OrthoDB" id="7331788at2"/>
<evidence type="ECO:0000313" key="5">
    <source>
        <dbReference type="EMBL" id="OLF16215.1"/>
    </source>
</evidence>
<dbReference type="PANTHER" id="PTHR43782">
    <property type="entry name" value="ARGINASE"/>
    <property type="match status" value="1"/>
</dbReference>
<sequence length="271" mass="28312">MTTVLCVPQWQGSASTRAPALVPGAYRTAELVPADTVVSVPVADDVADGGADDVADGNIVDGIRASRKLVENLRRTGDVLSEIDDFVITVGGDCGVDVAPIAAARRRFGDELTVLWIDAHPDVYGPGELASGAFHGMVVRTLLGDGPSALTPTSTLAPAQMILAGVRAGGAGEREYLRRTGLRVHGVEQLEAAFDGLSGPTYVHIDLDVLDPTEFGSVCYPEANGVRSSRLVELVSQVDDVVGAAITEHAPVGENPAEAEIIRRLGAALRR</sequence>
<keyword evidence="3" id="KW-0464">Manganese</keyword>
<dbReference type="EMBL" id="MSIE01000031">
    <property type="protein sequence ID" value="OLF16215.1"/>
    <property type="molecule type" value="Genomic_DNA"/>
</dbReference>
<dbReference type="Pfam" id="PF00491">
    <property type="entry name" value="Arginase"/>
    <property type="match status" value="1"/>
</dbReference>
<evidence type="ECO:0000313" key="6">
    <source>
        <dbReference type="Proteomes" id="UP000185596"/>
    </source>
</evidence>
<keyword evidence="2" id="KW-0378">Hydrolase</keyword>
<organism evidence="5 6">
    <name type="scientific">Actinophytocola xanthii</name>
    <dbReference type="NCBI Taxonomy" id="1912961"/>
    <lineage>
        <taxon>Bacteria</taxon>
        <taxon>Bacillati</taxon>
        <taxon>Actinomycetota</taxon>
        <taxon>Actinomycetes</taxon>
        <taxon>Pseudonocardiales</taxon>
        <taxon>Pseudonocardiaceae</taxon>
    </lineage>
</organism>
<accession>A0A1Q8CPC8</accession>
<evidence type="ECO:0000256" key="1">
    <source>
        <dbReference type="ARBA" id="ARBA00022723"/>
    </source>
</evidence>
<evidence type="ECO:0000256" key="4">
    <source>
        <dbReference type="PROSITE-ProRule" id="PRU00742"/>
    </source>
</evidence>
<dbReference type="InterPro" id="IPR023696">
    <property type="entry name" value="Ureohydrolase_dom_sf"/>
</dbReference>
<evidence type="ECO:0000256" key="2">
    <source>
        <dbReference type="ARBA" id="ARBA00022801"/>
    </source>
</evidence>
<protein>
    <submittedName>
        <fullName evidence="5">Arginase</fullName>
    </submittedName>
</protein>
<dbReference type="STRING" id="1912961.BU204_17735"/>
<keyword evidence="1" id="KW-0479">Metal-binding</keyword>
<dbReference type="PROSITE" id="PS51409">
    <property type="entry name" value="ARGINASE_2"/>
    <property type="match status" value="1"/>
</dbReference>
<name>A0A1Q8CPC8_9PSEU</name>
<dbReference type="AlphaFoldDB" id="A0A1Q8CPC8"/>
<dbReference type="Proteomes" id="UP000185596">
    <property type="component" value="Unassembled WGS sequence"/>
</dbReference>
<dbReference type="InterPro" id="IPR006035">
    <property type="entry name" value="Ureohydrolase"/>
</dbReference>
<dbReference type="RefSeq" id="WP_075126806.1">
    <property type="nucleotide sequence ID" value="NZ_MSIE01000031.1"/>
</dbReference>
<evidence type="ECO:0000256" key="3">
    <source>
        <dbReference type="ARBA" id="ARBA00023211"/>
    </source>
</evidence>
<dbReference type="PANTHER" id="PTHR43782:SF3">
    <property type="entry name" value="ARGINASE"/>
    <property type="match status" value="1"/>
</dbReference>
<proteinExistence type="inferred from homology"/>
<comment type="similarity">
    <text evidence="4">Belongs to the arginase family.</text>
</comment>
<dbReference type="CDD" id="cd09999">
    <property type="entry name" value="Arginase-like_1"/>
    <property type="match status" value="1"/>
</dbReference>
<dbReference type="GO" id="GO:0004053">
    <property type="term" value="F:arginase activity"/>
    <property type="evidence" value="ECO:0007669"/>
    <property type="project" value="TreeGrafter"/>
</dbReference>
<keyword evidence="6" id="KW-1185">Reference proteome</keyword>
<dbReference type="PRINTS" id="PR00116">
    <property type="entry name" value="ARGINASE"/>
</dbReference>